<dbReference type="PANTHER" id="PTHR46796">
    <property type="entry name" value="HTH-TYPE TRANSCRIPTIONAL ACTIVATOR RHAS-RELATED"/>
    <property type="match status" value="1"/>
</dbReference>
<dbReference type="InterPro" id="IPR018060">
    <property type="entry name" value="HTH_AraC"/>
</dbReference>
<dbReference type="Proteomes" id="UP001567537">
    <property type="component" value="Unassembled WGS sequence"/>
</dbReference>
<comment type="caution">
    <text evidence="6">The sequence shown here is derived from an EMBL/GenBank/DDBJ whole genome shotgun (WGS) entry which is preliminary data.</text>
</comment>
<gene>
    <name evidence="6" type="ORF">KYY02_22925</name>
</gene>
<sequence length="313" mass="33214">MDMLAEVLRVSGARGALGIVLKAGGTWGVWLDSYPGAALHVVARGTVWLHATGEEPLQVRAGDAVLVSPGTAHGIAGAAGVTMGSCDREAAARAFGDGRALRLGSAPVETEVIVLHYEQDPEVSTPVLTSLARPMHVTADQNAQFGRTVELLTAELAQPRIGTAAAVNSIVDLLLVQFVRAWLARHPEERSGSWLGAMRDPVVRDALAHVHARPEHPWTTETLAAAASVSRATLSRRFRAALGQTPGAYVTQWRVDLASVRLRDTDEPVESISGAVGYASPHAFSRAFRRARGMPPGAYRSRSRRTDGSSGNG</sequence>
<dbReference type="RefSeq" id="WP_371240986.1">
    <property type="nucleotide sequence ID" value="NZ_JAHWZY010000026.1"/>
</dbReference>
<name>A0ABV4J3E0_9ACTN</name>
<proteinExistence type="predicted"/>
<dbReference type="Gene3D" id="1.10.10.60">
    <property type="entry name" value="Homeodomain-like"/>
    <property type="match status" value="1"/>
</dbReference>
<dbReference type="SUPFAM" id="SSF46689">
    <property type="entry name" value="Homeodomain-like"/>
    <property type="match status" value="2"/>
</dbReference>
<evidence type="ECO:0000256" key="4">
    <source>
        <dbReference type="SAM" id="MobiDB-lite"/>
    </source>
</evidence>
<evidence type="ECO:0000256" key="1">
    <source>
        <dbReference type="ARBA" id="ARBA00023015"/>
    </source>
</evidence>
<organism evidence="6 7">
    <name type="scientific">Streptomyces pimonensis</name>
    <dbReference type="NCBI Taxonomy" id="2860288"/>
    <lineage>
        <taxon>Bacteria</taxon>
        <taxon>Bacillati</taxon>
        <taxon>Actinomycetota</taxon>
        <taxon>Actinomycetes</taxon>
        <taxon>Kitasatosporales</taxon>
        <taxon>Streptomycetaceae</taxon>
        <taxon>Streptomyces</taxon>
    </lineage>
</organism>
<keyword evidence="2" id="KW-0238">DNA-binding</keyword>
<dbReference type="InterPro" id="IPR009057">
    <property type="entry name" value="Homeodomain-like_sf"/>
</dbReference>
<protein>
    <submittedName>
        <fullName evidence="6">AraC family transcriptional regulator</fullName>
    </submittedName>
</protein>
<dbReference type="Pfam" id="PF12833">
    <property type="entry name" value="HTH_18"/>
    <property type="match status" value="1"/>
</dbReference>
<keyword evidence="3" id="KW-0804">Transcription</keyword>
<dbReference type="SUPFAM" id="SSF51182">
    <property type="entry name" value="RmlC-like cupins"/>
    <property type="match status" value="1"/>
</dbReference>
<dbReference type="InterPro" id="IPR050204">
    <property type="entry name" value="AraC_XylS_family_regulators"/>
</dbReference>
<keyword evidence="7" id="KW-1185">Reference proteome</keyword>
<dbReference type="PROSITE" id="PS01124">
    <property type="entry name" value="HTH_ARAC_FAMILY_2"/>
    <property type="match status" value="1"/>
</dbReference>
<dbReference type="PANTHER" id="PTHR46796:SF13">
    <property type="entry name" value="HTH-TYPE TRANSCRIPTIONAL ACTIVATOR RHAS"/>
    <property type="match status" value="1"/>
</dbReference>
<dbReference type="InterPro" id="IPR032783">
    <property type="entry name" value="AraC_lig"/>
</dbReference>
<reference evidence="6 7" key="1">
    <citation type="journal article" date="2021" name="Res Sq">
        <title>Streptomyces Pimoensis sp. nov., Isolated From the Taklimakan Desert in Xinjiang, China.</title>
        <authorList>
            <person name="Zhang P."/>
            <person name="Luo X."/>
            <person name="Luo X."/>
            <person name="Liu Z."/>
            <person name="Xia Z."/>
            <person name="Wan C."/>
            <person name="zhang L."/>
        </authorList>
    </citation>
    <scope>NUCLEOTIDE SEQUENCE [LARGE SCALE GENOMIC DNA]</scope>
    <source>
        <strain evidence="6 7">TRM75549</strain>
    </source>
</reference>
<evidence type="ECO:0000256" key="2">
    <source>
        <dbReference type="ARBA" id="ARBA00023125"/>
    </source>
</evidence>
<dbReference type="SMART" id="SM00342">
    <property type="entry name" value="HTH_ARAC"/>
    <property type="match status" value="1"/>
</dbReference>
<evidence type="ECO:0000256" key="3">
    <source>
        <dbReference type="ARBA" id="ARBA00023163"/>
    </source>
</evidence>
<evidence type="ECO:0000313" key="6">
    <source>
        <dbReference type="EMBL" id="MEZ3181440.1"/>
    </source>
</evidence>
<keyword evidence="1" id="KW-0805">Transcription regulation</keyword>
<dbReference type="EMBL" id="JAHWZY010000026">
    <property type="protein sequence ID" value="MEZ3181440.1"/>
    <property type="molecule type" value="Genomic_DNA"/>
</dbReference>
<feature type="region of interest" description="Disordered" evidence="4">
    <location>
        <begin position="290"/>
        <end position="313"/>
    </location>
</feature>
<accession>A0ABV4J3E0</accession>
<feature type="domain" description="HTH araC/xylS-type" evidence="5">
    <location>
        <begin position="204"/>
        <end position="302"/>
    </location>
</feature>
<evidence type="ECO:0000259" key="5">
    <source>
        <dbReference type="PROSITE" id="PS01124"/>
    </source>
</evidence>
<dbReference type="InterPro" id="IPR011051">
    <property type="entry name" value="RmlC_Cupin_sf"/>
</dbReference>
<dbReference type="Pfam" id="PF12852">
    <property type="entry name" value="Cupin_6"/>
    <property type="match status" value="1"/>
</dbReference>
<evidence type="ECO:0000313" key="7">
    <source>
        <dbReference type="Proteomes" id="UP001567537"/>
    </source>
</evidence>